<feature type="compositionally biased region" description="Basic residues" evidence="1">
    <location>
        <begin position="94"/>
        <end position="106"/>
    </location>
</feature>
<dbReference type="eggNOG" id="COG3547">
    <property type="taxonomic scope" value="Bacteria"/>
</dbReference>
<dbReference type="PANTHER" id="PTHR33055:SF3">
    <property type="entry name" value="PUTATIVE TRANSPOSASE FOR IS117-RELATED"/>
    <property type="match status" value="1"/>
</dbReference>
<dbReference type="AlphaFoldDB" id="D5ZW99"/>
<evidence type="ECO:0000256" key="1">
    <source>
        <dbReference type="SAM" id="MobiDB-lite"/>
    </source>
</evidence>
<sequence length="222" mass="24700">MRTVTEAFPLPRPLCPQPQEVRPPRRQGPGPHPAHRPSRTPAPALRQPPRPGHHRPGPSPPGRRLGPRPDRQPAALPPARVLPRLPPRLPPLPRRPRLPRHPHPARRGPTPTQAARLTRFPTARALKAYAGSAPITRSSGRKTTVLARHIKNQRLASAGYLWAFAALTASPGARAHYDRRRAADDRHVAAQRNLFNRLLGCLHHCLTHRIPYDEQTAFPNPA</sequence>
<protein>
    <recommendedName>
        <fullName evidence="2">Transposase IS116/IS110/IS902 C-terminal domain-containing protein</fullName>
    </recommendedName>
</protein>
<dbReference type="GO" id="GO:0003677">
    <property type="term" value="F:DNA binding"/>
    <property type="evidence" value="ECO:0007669"/>
    <property type="project" value="InterPro"/>
</dbReference>
<dbReference type="GO" id="GO:0006313">
    <property type="term" value="P:DNA transposition"/>
    <property type="evidence" value="ECO:0007669"/>
    <property type="project" value="InterPro"/>
</dbReference>
<feature type="compositionally biased region" description="Low complexity" evidence="1">
    <location>
        <begin position="72"/>
        <end position="83"/>
    </location>
</feature>
<dbReference type="InterPro" id="IPR047650">
    <property type="entry name" value="Transpos_IS110"/>
</dbReference>
<organism evidence="3 4">
    <name type="scientific">Streptomyces viridosporus (strain ATCC 14672 / DSM 40746 / JCM 4963 / KCTC 9882 / NRRL B-12104 / FH 1290)</name>
    <name type="common">Streptomyces ghanaensis</name>
    <dbReference type="NCBI Taxonomy" id="566461"/>
    <lineage>
        <taxon>Bacteria</taxon>
        <taxon>Bacillati</taxon>
        <taxon>Actinomycetota</taxon>
        <taxon>Actinomycetes</taxon>
        <taxon>Kitasatosporales</taxon>
        <taxon>Streptomycetaceae</taxon>
        <taxon>Streptomyces</taxon>
    </lineage>
</organism>
<evidence type="ECO:0000259" key="2">
    <source>
        <dbReference type="Pfam" id="PF02371"/>
    </source>
</evidence>
<evidence type="ECO:0000313" key="3">
    <source>
        <dbReference type="EMBL" id="EFE68889.2"/>
    </source>
</evidence>
<feature type="domain" description="Transposase IS116/IS110/IS902 C-terminal" evidence="2">
    <location>
        <begin position="116"/>
        <end position="177"/>
    </location>
</feature>
<dbReference type="Pfam" id="PF02371">
    <property type="entry name" value="Transposase_20"/>
    <property type="match status" value="1"/>
</dbReference>
<dbReference type="EMBL" id="DS999641">
    <property type="protein sequence ID" value="EFE68889.2"/>
    <property type="molecule type" value="Genomic_DNA"/>
</dbReference>
<dbReference type="InterPro" id="IPR003346">
    <property type="entry name" value="Transposase_20"/>
</dbReference>
<proteinExistence type="predicted"/>
<name>D5ZW99_STRV1</name>
<feature type="region of interest" description="Disordered" evidence="1">
    <location>
        <begin position="1"/>
        <end position="112"/>
    </location>
</feature>
<evidence type="ECO:0000313" key="4">
    <source>
        <dbReference type="Proteomes" id="UP000003824"/>
    </source>
</evidence>
<gene>
    <name evidence="3" type="ORF">SSFG_04132</name>
</gene>
<dbReference type="Proteomes" id="UP000003824">
    <property type="component" value="Unassembled WGS sequence"/>
</dbReference>
<reference evidence="4" key="1">
    <citation type="submission" date="2008-12" db="EMBL/GenBank/DDBJ databases">
        <title>Annotation of Streptomyces ghanaensis ATCC 14672.</title>
        <authorList>
            <consortium name="The Broad Institute Genome Sequencing Platform"/>
            <consortium name="Broad Institute Microbial Sequencing Center"/>
            <person name="Fischbach M."/>
            <person name="Ward D."/>
            <person name="Young S."/>
            <person name="Kodira C.D."/>
            <person name="Zeng Q."/>
            <person name="Koehrsen M."/>
            <person name="Godfrey P."/>
            <person name="Alvarado L."/>
            <person name="Berlin A.M."/>
            <person name="Borenstein D."/>
            <person name="Chen Z."/>
            <person name="Engels R."/>
            <person name="Freedman E."/>
            <person name="Gellesch M."/>
            <person name="Goldberg J."/>
            <person name="Griggs A."/>
            <person name="Gujja S."/>
            <person name="Heiman D.I."/>
            <person name="Hepburn T.A."/>
            <person name="Howarth C."/>
            <person name="Jen D."/>
            <person name="Larson L."/>
            <person name="Lewis B."/>
            <person name="Mehta T."/>
            <person name="Park D."/>
            <person name="Pearson M."/>
            <person name="Roberts A."/>
            <person name="Saif S."/>
            <person name="Shea T.D."/>
            <person name="Shenoy N."/>
            <person name="Sisk P."/>
            <person name="Stolte C."/>
            <person name="Sykes S.N."/>
            <person name="Walk T."/>
            <person name="White J."/>
            <person name="Yandava C."/>
            <person name="Straight P."/>
            <person name="Clardy J."/>
            <person name="Hung D."/>
            <person name="Kolter R."/>
            <person name="Mekalanos J."/>
            <person name="Walker S."/>
            <person name="Walsh C.T."/>
            <person name="Wieland B.L.C."/>
            <person name="Ilzarbe M."/>
            <person name="Galagan J."/>
            <person name="Nusbaum C."/>
            <person name="Birren B."/>
        </authorList>
    </citation>
    <scope>NUCLEOTIDE SEQUENCE [LARGE SCALE GENOMIC DNA]</scope>
    <source>
        <strain evidence="4">ATCC 14672 / DSM 40746 / JCM 4963 / KCTC 9882 / NRRL B-12104 / FH 1290</strain>
    </source>
</reference>
<dbReference type="PANTHER" id="PTHR33055">
    <property type="entry name" value="TRANSPOSASE FOR INSERTION SEQUENCE ELEMENT IS1111A"/>
    <property type="match status" value="1"/>
</dbReference>
<feature type="compositionally biased region" description="Pro residues" evidence="1">
    <location>
        <begin position="84"/>
        <end position="93"/>
    </location>
</feature>
<accession>D5ZW99</accession>
<dbReference type="GO" id="GO:0004803">
    <property type="term" value="F:transposase activity"/>
    <property type="evidence" value="ECO:0007669"/>
    <property type="project" value="InterPro"/>
</dbReference>